<dbReference type="Proteomes" id="UP001519460">
    <property type="component" value="Unassembled WGS sequence"/>
</dbReference>
<evidence type="ECO:0000256" key="3">
    <source>
        <dbReference type="SAM" id="MobiDB-lite"/>
    </source>
</evidence>
<evidence type="ECO:0000256" key="2">
    <source>
        <dbReference type="SAM" id="Coils"/>
    </source>
</evidence>
<dbReference type="SUPFAM" id="SSF57845">
    <property type="entry name" value="B-box zinc-binding domain"/>
    <property type="match status" value="1"/>
</dbReference>
<dbReference type="PROSITE" id="PS50119">
    <property type="entry name" value="ZF_BBOX"/>
    <property type="match status" value="1"/>
</dbReference>
<evidence type="ECO:0000313" key="5">
    <source>
        <dbReference type="EMBL" id="KAK7491784.1"/>
    </source>
</evidence>
<organism evidence="5 6">
    <name type="scientific">Batillaria attramentaria</name>
    <dbReference type="NCBI Taxonomy" id="370345"/>
    <lineage>
        <taxon>Eukaryota</taxon>
        <taxon>Metazoa</taxon>
        <taxon>Spiralia</taxon>
        <taxon>Lophotrochozoa</taxon>
        <taxon>Mollusca</taxon>
        <taxon>Gastropoda</taxon>
        <taxon>Caenogastropoda</taxon>
        <taxon>Sorbeoconcha</taxon>
        <taxon>Cerithioidea</taxon>
        <taxon>Batillariidae</taxon>
        <taxon>Batillaria</taxon>
    </lineage>
</organism>
<dbReference type="InterPro" id="IPR000315">
    <property type="entry name" value="Znf_B-box"/>
</dbReference>
<sequence>METAPCEDHPDELVRFVCLPCNRMICRDCKMADHEGHRTTDIRKTAEQARKDLSVMNSQLETGTHIIQAQLRDAEANIAQFDESVREARLELKGRAEAIIKWVEKFRDEALDKLKKLAVEGRKEQEEFIHSLHHKNKKISRFREELEEAQRTTSDLKILQADIRMKKHGPGEELSCGTLLKNAVKYRLHVGFTDTFRFDTHEKDIKSFLGKPVLAQVGKDSASTAMLNEFCCSKDPGLDVMAIHPLDNGKVCVACSDSGKDEHSVIVFDAEKQKSIAKEATSSEHKRSKIARTTTSSLSLYPVLSGSAPARPVSLDLDKLLTSEEDEYENQYKSVFVLKRSKRTGGGYKVCDETASPEESWRAPFKINVEDPVTICADSYGQHFAVIQYNREGGNITRTPSVNPAAPSRPQKPSVALFRRDQPNRFALFQPSVKGFRPSDICFHVVDNKEVLLVSDEANNVIYVVDFSAEYVLDGRVDKRGELGAGCPWLTAPTSMAVDKSGVLWVGCRGGHVLSCVPTDTMQLYHQPENTDDEPGYEGLQNVDEDSSAGNASCSDVSTSSDRGWDQQSDSEKSASGGSSSAANAPDNSVAKKSPPPVRPPTTMIVKQSSLTDELKNTLSSRATLRNTATLPKDNVGPTEDGTGYVRMTLPVSQESPQQEVKPDFPQFHQNGAGPQGNGRHPESDTLHSGPGLSLDSLVSGNAPPSVHRRGSESSDSSRGTRNVPDSPPPRPAKGIAHNQPPPPVEPPVTPPLPPRTRKFNPEASKETPEVQSEYSNYELPSAGGPSQAAEETEVTLKAPKKPETTKSPEQKRIATPAVALSQNEELAKKLAARLKKTDSEEESSAPAPPQQSPLPRGESQEAPQNPRSPGGLPPPQGPASKTGSPVQPPSRPPKPGAPPPKPLPKPKPKP</sequence>
<keyword evidence="1" id="KW-0863">Zinc-finger</keyword>
<reference evidence="5 6" key="1">
    <citation type="journal article" date="2023" name="Sci. Data">
        <title>Genome assembly of the Korean intertidal mud-creeper Batillaria attramentaria.</title>
        <authorList>
            <person name="Patra A.K."/>
            <person name="Ho P.T."/>
            <person name="Jun S."/>
            <person name="Lee S.J."/>
            <person name="Kim Y."/>
            <person name="Won Y.J."/>
        </authorList>
    </citation>
    <scope>NUCLEOTIDE SEQUENCE [LARGE SCALE GENOMIC DNA]</scope>
    <source>
        <strain evidence="5">Wonlab-2016</strain>
    </source>
</reference>
<dbReference type="AlphaFoldDB" id="A0ABD0KY83"/>
<dbReference type="Gene3D" id="3.30.160.60">
    <property type="entry name" value="Classic Zinc Finger"/>
    <property type="match status" value="1"/>
</dbReference>
<feature type="compositionally biased region" description="Low complexity" evidence="3">
    <location>
        <begin position="574"/>
        <end position="591"/>
    </location>
</feature>
<keyword evidence="2" id="KW-0175">Coiled coil</keyword>
<dbReference type="GO" id="GO:0008270">
    <property type="term" value="F:zinc ion binding"/>
    <property type="evidence" value="ECO:0007669"/>
    <property type="project" value="UniProtKB-KW"/>
</dbReference>
<proteinExistence type="predicted"/>
<dbReference type="PANTHER" id="PTHR25462:SF296">
    <property type="entry name" value="MEIOTIC P26, ISOFORM F"/>
    <property type="match status" value="1"/>
</dbReference>
<feature type="compositionally biased region" description="Basic and acidic residues" evidence="3">
    <location>
        <begin position="760"/>
        <end position="769"/>
    </location>
</feature>
<dbReference type="Pfam" id="PF00643">
    <property type="entry name" value="zf-B_box"/>
    <property type="match status" value="1"/>
</dbReference>
<evidence type="ECO:0000313" key="6">
    <source>
        <dbReference type="Proteomes" id="UP001519460"/>
    </source>
</evidence>
<evidence type="ECO:0000259" key="4">
    <source>
        <dbReference type="PROSITE" id="PS50119"/>
    </source>
</evidence>
<feature type="compositionally biased region" description="Polar residues" evidence="3">
    <location>
        <begin position="605"/>
        <end position="630"/>
    </location>
</feature>
<name>A0ABD0KY83_9CAEN</name>
<comment type="caution">
    <text evidence="5">The sequence shown here is derived from an EMBL/GenBank/DDBJ whole genome shotgun (WGS) entry which is preliminary data.</text>
</comment>
<feature type="compositionally biased region" description="Basic and acidic residues" evidence="3">
    <location>
        <begin position="801"/>
        <end position="813"/>
    </location>
</feature>
<dbReference type="PRINTS" id="PR01217">
    <property type="entry name" value="PRICHEXTENSN"/>
</dbReference>
<keyword evidence="1" id="KW-0862">Zinc</keyword>
<evidence type="ECO:0000256" key="1">
    <source>
        <dbReference type="PROSITE-ProRule" id="PRU00024"/>
    </source>
</evidence>
<dbReference type="SUPFAM" id="SSF101898">
    <property type="entry name" value="NHL repeat"/>
    <property type="match status" value="1"/>
</dbReference>
<feature type="compositionally biased region" description="Pro residues" evidence="3">
    <location>
        <begin position="740"/>
        <end position="755"/>
    </location>
</feature>
<feature type="coiled-coil region" evidence="2">
    <location>
        <begin position="71"/>
        <end position="159"/>
    </location>
</feature>
<feature type="compositionally biased region" description="Polar residues" evidence="3">
    <location>
        <begin position="548"/>
        <end position="568"/>
    </location>
</feature>
<dbReference type="SMART" id="SM00336">
    <property type="entry name" value="BBOX"/>
    <property type="match status" value="1"/>
</dbReference>
<protein>
    <recommendedName>
        <fullName evidence="4">B box-type domain-containing protein</fullName>
    </recommendedName>
</protein>
<keyword evidence="1" id="KW-0479">Metal-binding</keyword>
<dbReference type="PANTHER" id="PTHR25462">
    <property type="entry name" value="BONUS, ISOFORM C-RELATED"/>
    <property type="match status" value="1"/>
</dbReference>
<dbReference type="EMBL" id="JACVVK020000111">
    <property type="protein sequence ID" value="KAK7491784.1"/>
    <property type="molecule type" value="Genomic_DNA"/>
</dbReference>
<keyword evidence="6" id="KW-1185">Reference proteome</keyword>
<dbReference type="InterPro" id="IPR047153">
    <property type="entry name" value="TRIM45/56/19-like"/>
</dbReference>
<feature type="region of interest" description="Disordered" evidence="3">
    <location>
        <begin position="525"/>
        <end position="911"/>
    </location>
</feature>
<feature type="domain" description="B box-type" evidence="4">
    <location>
        <begin position="1"/>
        <end position="42"/>
    </location>
</feature>
<accession>A0ABD0KY83</accession>
<gene>
    <name evidence="5" type="ORF">BaRGS_00017040</name>
</gene>
<feature type="compositionally biased region" description="Pro residues" evidence="3">
    <location>
        <begin position="887"/>
        <end position="904"/>
    </location>
</feature>